<evidence type="ECO:0000313" key="2">
    <source>
        <dbReference type="Proteomes" id="UP001501414"/>
    </source>
</evidence>
<dbReference type="EMBL" id="BAAAJK010000004">
    <property type="protein sequence ID" value="GAA1382945.1"/>
    <property type="molecule type" value="Genomic_DNA"/>
</dbReference>
<dbReference type="Proteomes" id="UP001501414">
    <property type="component" value="Unassembled WGS sequence"/>
</dbReference>
<keyword evidence="2" id="KW-1185">Reference proteome</keyword>
<gene>
    <name evidence="1" type="ORF">GCM10009613_11650</name>
</gene>
<dbReference type="RefSeq" id="WP_344019059.1">
    <property type="nucleotide sequence ID" value="NZ_BAAAJK010000004.1"/>
</dbReference>
<sequence>MAGTTTNDEHQCTEACGTLFSFYVQEDRSVHIGIGHAFTDDDVPTLTRATNAVHAALGSSPSDG</sequence>
<name>A0ABN1XJS5_9PSEU</name>
<protein>
    <submittedName>
        <fullName evidence="1">Uncharacterized protein</fullName>
    </submittedName>
</protein>
<reference evidence="1 2" key="1">
    <citation type="journal article" date="2019" name="Int. J. Syst. Evol. Microbiol.">
        <title>The Global Catalogue of Microorganisms (GCM) 10K type strain sequencing project: providing services to taxonomists for standard genome sequencing and annotation.</title>
        <authorList>
            <consortium name="The Broad Institute Genomics Platform"/>
            <consortium name="The Broad Institute Genome Sequencing Center for Infectious Disease"/>
            <person name="Wu L."/>
            <person name="Ma J."/>
        </authorList>
    </citation>
    <scope>NUCLEOTIDE SEQUENCE [LARGE SCALE GENOMIC DNA]</scope>
    <source>
        <strain evidence="1 2">JCM 11896</strain>
    </source>
</reference>
<comment type="caution">
    <text evidence="1">The sequence shown here is derived from an EMBL/GenBank/DDBJ whole genome shotgun (WGS) entry which is preliminary data.</text>
</comment>
<accession>A0ABN1XJS5</accession>
<evidence type="ECO:0000313" key="1">
    <source>
        <dbReference type="EMBL" id="GAA1382945.1"/>
    </source>
</evidence>
<organism evidence="1 2">
    <name type="scientific">Pseudonocardia kongjuensis</name>
    <dbReference type="NCBI Taxonomy" id="102227"/>
    <lineage>
        <taxon>Bacteria</taxon>
        <taxon>Bacillati</taxon>
        <taxon>Actinomycetota</taxon>
        <taxon>Actinomycetes</taxon>
        <taxon>Pseudonocardiales</taxon>
        <taxon>Pseudonocardiaceae</taxon>
        <taxon>Pseudonocardia</taxon>
    </lineage>
</organism>
<proteinExistence type="predicted"/>